<comment type="caution">
    <text evidence="2">The sequence shown here is derived from an EMBL/GenBank/DDBJ whole genome shotgun (WGS) entry which is preliminary data.</text>
</comment>
<feature type="region of interest" description="Disordered" evidence="1">
    <location>
        <begin position="1"/>
        <end position="75"/>
    </location>
</feature>
<protein>
    <submittedName>
        <fullName evidence="2">Uncharacterized protein</fullName>
    </submittedName>
</protein>
<feature type="compositionally biased region" description="Basic and acidic residues" evidence="1">
    <location>
        <begin position="54"/>
        <end position="75"/>
    </location>
</feature>
<dbReference type="EMBL" id="JAPDHF010000016">
    <property type="protein sequence ID" value="KAJ4007775.1"/>
    <property type="molecule type" value="Genomic_DNA"/>
</dbReference>
<feature type="compositionally biased region" description="Polar residues" evidence="1">
    <location>
        <begin position="32"/>
        <end position="52"/>
    </location>
</feature>
<feature type="compositionally biased region" description="Basic and acidic residues" evidence="1">
    <location>
        <begin position="1"/>
        <end position="29"/>
    </location>
</feature>
<accession>A0A9W8PI90</accession>
<reference evidence="2" key="1">
    <citation type="submission" date="2022-10" db="EMBL/GenBank/DDBJ databases">
        <title>Fusarium specimens isolated from Avocado Roots.</title>
        <authorList>
            <person name="Stajich J."/>
            <person name="Roper C."/>
            <person name="Heimlech-Rivalta G."/>
        </authorList>
    </citation>
    <scope>NUCLEOTIDE SEQUENCE</scope>
    <source>
        <strain evidence="2">CF00143</strain>
    </source>
</reference>
<evidence type="ECO:0000313" key="3">
    <source>
        <dbReference type="Proteomes" id="UP001152130"/>
    </source>
</evidence>
<sequence>MRSAVRDATADWKPDLEKRVSKPDIHEPNVDDNVNSPTSNVGESVTIQQPTPEKSLDIKMPEFQEPFEKMKARTI</sequence>
<evidence type="ECO:0000313" key="2">
    <source>
        <dbReference type="EMBL" id="KAJ4007775.1"/>
    </source>
</evidence>
<keyword evidence="3" id="KW-1185">Reference proteome</keyword>
<evidence type="ECO:0000256" key="1">
    <source>
        <dbReference type="SAM" id="MobiDB-lite"/>
    </source>
</evidence>
<dbReference type="AlphaFoldDB" id="A0A9W8PI90"/>
<proteinExistence type="predicted"/>
<dbReference type="Proteomes" id="UP001152130">
    <property type="component" value="Unassembled WGS sequence"/>
</dbReference>
<name>A0A9W8PI90_9HYPO</name>
<gene>
    <name evidence="2" type="ORF">NW766_009578</name>
</gene>
<organism evidence="2 3">
    <name type="scientific">Fusarium irregulare</name>
    <dbReference type="NCBI Taxonomy" id="2494466"/>
    <lineage>
        <taxon>Eukaryota</taxon>
        <taxon>Fungi</taxon>
        <taxon>Dikarya</taxon>
        <taxon>Ascomycota</taxon>
        <taxon>Pezizomycotina</taxon>
        <taxon>Sordariomycetes</taxon>
        <taxon>Hypocreomycetidae</taxon>
        <taxon>Hypocreales</taxon>
        <taxon>Nectriaceae</taxon>
        <taxon>Fusarium</taxon>
        <taxon>Fusarium incarnatum-equiseti species complex</taxon>
    </lineage>
</organism>